<organism evidence="1 2">
    <name type="scientific">Eumeta variegata</name>
    <name type="common">Bagworm moth</name>
    <name type="synonym">Eumeta japonica</name>
    <dbReference type="NCBI Taxonomy" id="151549"/>
    <lineage>
        <taxon>Eukaryota</taxon>
        <taxon>Metazoa</taxon>
        <taxon>Ecdysozoa</taxon>
        <taxon>Arthropoda</taxon>
        <taxon>Hexapoda</taxon>
        <taxon>Insecta</taxon>
        <taxon>Pterygota</taxon>
        <taxon>Neoptera</taxon>
        <taxon>Endopterygota</taxon>
        <taxon>Lepidoptera</taxon>
        <taxon>Glossata</taxon>
        <taxon>Ditrysia</taxon>
        <taxon>Tineoidea</taxon>
        <taxon>Psychidae</taxon>
        <taxon>Oiketicinae</taxon>
        <taxon>Eumeta</taxon>
    </lineage>
</organism>
<name>A0A4C1UCG1_EUMVA</name>
<dbReference type="Proteomes" id="UP000299102">
    <property type="component" value="Unassembled WGS sequence"/>
</dbReference>
<proteinExistence type="predicted"/>
<dbReference type="OrthoDB" id="7382669at2759"/>
<reference evidence="1 2" key="1">
    <citation type="journal article" date="2019" name="Commun. Biol.">
        <title>The bagworm genome reveals a unique fibroin gene that provides high tensile strength.</title>
        <authorList>
            <person name="Kono N."/>
            <person name="Nakamura H."/>
            <person name="Ohtoshi R."/>
            <person name="Tomita M."/>
            <person name="Numata K."/>
            <person name="Arakawa K."/>
        </authorList>
    </citation>
    <scope>NUCLEOTIDE SEQUENCE [LARGE SCALE GENOMIC DNA]</scope>
</reference>
<dbReference type="EMBL" id="BGZK01000152">
    <property type="protein sequence ID" value="GBP23614.1"/>
    <property type="molecule type" value="Genomic_DNA"/>
</dbReference>
<evidence type="ECO:0000313" key="1">
    <source>
        <dbReference type="EMBL" id="GBP23614.1"/>
    </source>
</evidence>
<protein>
    <submittedName>
        <fullName evidence="1">Retrovirus-related Pol polyprotein from type-1 retrotransposable element R1 4</fullName>
    </submittedName>
</protein>
<keyword evidence="2" id="KW-1185">Reference proteome</keyword>
<sequence length="343" mass="38675">MRYPSLLTVYKGTYVATVTYAAGCWHMRANLHVVRSALLRTQRPALTLLTKAYRTTSTAALPVLAGVLPADYEVLLAGKTDTQRDYLTRAEIGAVMRRAKEEVIDAWQKRWNEETHGRELYCYFPDVSARLSSDWVEPDYETSQLLTGHGSFRKRLHGLGLNESSICMCGQMDEDMHHVLWTRPLYDDIRAEMLSGLEVLQEGPVYYADPVGSRANFRRCRRGHGRWWVCPEFRADVSHAIEVRADGHVSLEVHRHDANSAVSGFNYGSCDVFAVEALILFDVHVAVQDYDGGLDGSLSRSRLLDDSAPWVPSQLADIPNVGFLNKGYRNFSLFSLNEQLSRG</sequence>
<gene>
    <name evidence="1" type="ORF">EVAR_80231_1</name>
</gene>
<comment type="caution">
    <text evidence="1">The sequence shown here is derived from an EMBL/GenBank/DDBJ whole genome shotgun (WGS) entry which is preliminary data.</text>
</comment>
<accession>A0A4C1UCG1</accession>
<dbReference type="AlphaFoldDB" id="A0A4C1UCG1"/>
<evidence type="ECO:0000313" key="2">
    <source>
        <dbReference type="Proteomes" id="UP000299102"/>
    </source>
</evidence>